<dbReference type="Proteomes" id="UP001398420">
    <property type="component" value="Unassembled WGS sequence"/>
</dbReference>
<comment type="caution">
    <text evidence="10">The sequence shown here is derived from an EMBL/GenBank/DDBJ whole genome shotgun (WGS) entry which is preliminary data.</text>
</comment>
<dbReference type="Pfam" id="PF00664">
    <property type="entry name" value="ABC_membrane"/>
    <property type="match status" value="1"/>
</dbReference>
<evidence type="ECO:0000313" key="10">
    <source>
        <dbReference type="EMBL" id="MEL5988236.1"/>
    </source>
</evidence>
<feature type="transmembrane region" description="Helical" evidence="7">
    <location>
        <begin position="16"/>
        <end position="35"/>
    </location>
</feature>
<sequence length="579" mass="65315">MFSVFTKLKWFFKENWGRYTTAVILLTVANIIEVIPPKIIGNTIDAIHTKELTTELLWNYIIALVALLFAAYIVNFIWQYQLFGGANVLQKDLRMKLMDHFLRMRPPFYERNRTGDLMARSTNDLQAVSETAGFGIMTLLDSTLYLGTIIIMMGVTTSWKLTLAALLPLPLLAIALQQIGKFIHKRYTISQAAFGELNDSVLEAVEGVRVVRAYVQEREMEKQFAQKTEEVVEKNLRVSRVNGLFAPVSKFITAFSYVIGLGYGAYLVSINDITVGSLVAFNVYLGMAVWPMMAIGELINTMQQGNASLDRVSETLNEKEDVPNPKERKVVQTPTTIRFNDVSFQYPLSKSLNLKNVNIELHRGETLGIVGKTGSGKTTIVKQLLREYPHGEGDVEIANEAIQLQDKEQVLNWIGYVPQSHILFSRTIRDNIRFGKPDATEEDIARAIRMANFEDDLKRLPDGLDTMVGEKGISLSGGQKQRISIARAFIRNPEILILDDSLSAVDAKTESRIIDNIQNERKDKTTIIVTHRLSAILHAEKIVVVDDGEIIQYGTHDELVRQPGWYQEQFKLQQVKGGE</sequence>
<dbReference type="InterPro" id="IPR003593">
    <property type="entry name" value="AAA+_ATPase"/>
</dbReference>
<evidence type="ECO:0000256" key="2">
    <source>
        <dbReference type="ARBA" id="ARBA00022692"/>
    </source>
</evidence>
<dbReference type="CDD" id="cd18541">
    <property type="entry name" value="ABC_6TM_TmrB_like"/>
    <property type="match status" value="1"/>
</dbReference>
<dbReference type="GO" id="GO:0005524">
    <property type="term" value="F:ATP binding"/>
    <property type="evidence" value="ECO:0007669"/>
    <property type="project" value="UniProtKB-KW"/>
</dbReference>
<keyword evidence="5 7" id="KW-1133">Transmembrane helix</keyword>
<dbReference type="InterPro" id="IPR003439">
    <property type="entry name" value="ABC_transporter-like_ATP-bd"/>
</dbReference>
<keyword evidence="3" id="KW-0547">Nucleotide-binding</keyword>
<evidence type="ECO:0000256" key="1">
    <source>
        <dbReference type="ARBA" id="ARBA00004651"/>
    </source>
</evidence>
<dbReference type="PANTHER" id="PTHR43394:SF1">
    <property type="entry name" value="ATP-BINDING CASSETTE SUB-FAMILY B MEMBER 10, MITOCHONDRIAL"/>
    <property type="match status" value="1"/>
</dbReference>
<dbReference type="PROSITE" id="PS00211">
    <property type="entry name" value="ABC_TRANSPORTER_1"/>
    <property type="match status" value="1"/>
</dbReference>
<keyword evidence="6 7" id="KW-0472">Membrane</keyword>
<proteinExistence type="predicted"/>
<feature type="transmembrane region" description="Helical" evidence="7">
    <location>
        <begin position="244"/>
        <end position="267"/>
    </location>
</feature>
<evidence type="ECO:0000259" key="9">
    <source>
        <dbReference type="PROSITE" id="PS50929"/>
    </source>
</evidence>
<dbReference type="RefSeq" id="WP_087679933.1">
    <property type="nucleotide sequence ID" value="NZ_JALKQX010000005.1"/>
</dbReference>
<name>A0ABU9LP95_9BACL</name>
<dbReference type="PANTHER" id="PTHR43394">
    <property type="entry name" value="ATP-DEPENDENT PERMEASE MDL1, MITOCHONDRIAL"/>
    <property type="match status" value="1"/>
</dbReference>
<evidence type="ECO:0000259" key="8">
    <source>
        <dbReference type="PROSITE" id="PS50893"/>
    </source>
</evidence>
<protein>
    <submittedName>
        <fullName evidence="10">ABC transporter ATP-binding protein</fullName>
    </submittedName>
</protein>
<dbReference type="InterPro" id="IPR027417">
    <property type="entry name" value="P-loop_NTPase"/>
</dbReference>
<feature type="domain" description="ABC transmembrane type-1" evidence="9">
    <location>
        <begin position="22"/>
        <end position="304"/>
    </location>
</feature>
<dbReference type="Pfam" id="PF00005">
    <property type="entry name" value="ABC_tran"/>
    <property type="match status" value="1"/>
</dbReference>
<dbReference type="SUPFAM" id="SSF52540">
    <property type="entry name" value="P-loop containing nucleoside triphosphate hydrolases"/>
    <property type="match status" value="1"/>
</dbReference>
<evidence type="ECO:0000256" key="5">
    <source>
        <dbReference type="ARBA" id="ARBA00022989"/>
    </source>
</evidence>
<evidence type="ECO:0000256" key="4">
    <source>
        <dbReference type="ARBA" id="ARBA00022840"/>
    </source>
</evidence>
<dbReference type="PROSITE" id="PS50893">
    <property type="entry name" value="ABC_TRANSPORTER_2"/>
    <property type="match status" value="1"/>
</dbReference>
<feature type="transmembrane region" description="Helical" evidence="7">
    <location>
        <begin position="144"/>
        <end position="176"/>
    </location>
</feature>
<dbReference type="SUPFAM" id="SSF90123">
    <property type="entry name" value="ABC transporter transmembrane region"/>
    <property type="match status" value="1"/>
</dbReference>
<gene>
    <name evidence="10" type="ORF">AAF454_07435</name>
</gene>
<reference evidence="10 11" key="1">
    <citation type="submission" date="2024-04" db="EMBL/GenBank/DDBJ databases">
        <authorList>
            <person name="Wu Y.S."/>
            <person name="Zhang L."/>
        </authorList>
    </citation>
    <scope>NUCLEOTIDE SEQUENCE [LARGE SCALE GENOMIC DNA]</scope>
    <source>
        <strain evidence="10 11">KG-01</strain>
    </source>
</reference>
<accession>A0ABU9LP95</accession>
<dbReference type="EMBL" id="JBCEWA010000005">
    <property type="protein sequence ID" value="MEL5988236.1"/>
    <property type="molecule type" value="Genomic_DNA"/>
</dbReference>
<feature type="transmembrane region" description="Helical" evidence="7">
    <location>
        <begin position="273"/>
        <end position="295"/>
    </location>
</feature>
<dbReference type="InterPro" id="IPR036640">
    <property type="entry name" value="ABC1_TM_sf"/>
</dbReference>
<dbReference type="InterPro" id="IPR011527">
    <property type="entry name" value="ABC1_TM_dom"/>
</dbReference>
<feature type="domain" description="ABC transporter" evidence="8">
    <location>
        <begin position="337"/>
        <end position="572"/>
    </location>
</feature>
<feature type="transmembrane region" description="Helical" evidence="7">
    <location>
        <begin position="56"/>
        <end position="78"/>
    </location>
</feature>
<dbReference type="SMART" id="SM00382">
    <property type="entry name" value="AAA"/>
    <property type="match status" value="1"/>
</dbReference>
<dbReference type="InterPro" id="IPR017871">
    <property type="entry name" value="ABC_transporter-like_CS"/>
</dbReference>
<evidence type="ECO:0000256" key="7">
    <source>
        <dbReference type="SAM" id="Phobius"/>
    </source>
</evidence>
<comment type="subcellular location">
    <subcellularLocation>
        <location evidence="1">Cell membrane</location>
        <topology evidence="1">Multi-pass membrane protein</topology>
    </subcellularLocation>
</comment>
<evidence type="ECO:0000256" key="6">
    <source>
        <dbReference type="ARBA" id="ARBA00023136"/>
    </source>
</evidence>
<dbReference type="Gene3D" id="3.40.50.300">
    <property type="entry name" value="P-loop containing nucleotide triphosphate hydrolases"/>
    <property type="match status" value="1"/>
</dbReference>
<dbReference type="Gene3D" id="1.20.1560.10">
    <property type="entry name" value="ABC transporter type 1, transmembrane domain"/>
    <property type="match status" value="1"/>
</dbReference>
<dbReference type="PROSITE" id="PS50929">
    <property type="entry name" value="ABC_TM1F"/>
    <property type="match status" value="1"/>
</dbReference>
<keyword evidence="11" id="KW-1185">Reference proteome</keyword>
<dbReference type="InterPro" id="IPR039421">
    <property type="entry name" value="Type_1_exporter"/>
</dbReference>
<evidence type="ECO:0000256" key="3">
    <source>
        <dbReference type="ARBA" id="ARBA00022741"/>
    </source>
</evidence>
<keyword evidence="4 10" id="KW-0067">ATP-binding</keyword>
<evidence type="ECO:0000313" key="11">
    <source>
        <dbReference type="Proteomes" id="UP001398420"/>
    </source>
</evidence>
<organism evidence="10 11">
    <name type="scientific">Kurthia gibsonii</name>
    <dbReference type="NCBI Taxonomy" id="33946"/>
    <lineage>
        <taxon>Bacteria</taxon>
        <taxon>Bacillati</taxon>
        <taxon>Bacillota</taxon>
        <taxon>Bacilli</taxon>
        <taxon>Bacillales</taxon>
        <taxon>Caryophanaceae</taxon>
        <taxon>Kurthia</taxon>
    </lineage>
</organism>
<keyword evidence="2 7" id="KW-0812">Transmembrane</keyword>